<comment type="caution">
    <text evidence="2">The sequence shown here is derived from an EMBL/GenBank/DDBJ whole genome shotgun (WGS) entry which is preliminary data.</text>
</comment>
<keyword evidence="3" id="KW-1185">Reference proteome</keyword>
<name>A0A1E8FGN4_9ALTE</name>
<dbReference type="InterPro" id="IPR016875">
    <property type="entry name" value="UCP028200"/>
</dbReference>
<evidence type="ECO:0000313" key="2">
    <source>
        <dbReference type="EMBL" id="OFI35117.1"/>
    </source>
</evidence>
<organism evidence="2 3">
    <name type="scientific">Alteromonas lipolytica</name>
    <dbReference type="NCBI Taxonomy" id="1856405"/>
    <lineage>
        <taxon>Bacteria</taxon>
        <taxon>Pseudomonadati</taxon>
        <taxon>Pseudomonadota</taxon>
        <taxon>Gammaproteobacteria</taxon>
        <taxon>Alteromonadales</taxon>
        <taxon>Alteromonadaceae</taxon>
        <taxon>Alteromonas/Salinimonas group</taxon>
        <taxon>Alteromonas</taxon>
    </lineage>
</organism>
<protein>
    <recommendedName>
        <fullName evidence="4">Lipoprotein</fullName>
    </recommendedName>
</protein>
<keyword evidence="1" id="KW-0175">Coiled coil</keyword>
<dbReference type="PIRSF" id="PIRSF028200">
    <property type="entry name" value="UCP028200"/>
    <property type="match status" value="1"/>
</dbReference>
<dbReference type="AlphaFoldDB" id="A0A1E8FGN4"/>
<dbReference type="STRING" id="1856405.BFC17_16350"/>
<dbReference type="PROSITE" id="PS51257">
    <property type="entry name" value="PROKAR_LIPOPROTEIN"/>
    <property type="match status" value="1"/>
</dbReference>
<evidence type="ECO:0000313" key="3">
    <source>
        <dbReference type="Proteomes" id="UP000176037"/>
    </source>
</evidence>
<feature type="coiled-coil region" evidence="1">
    <location>
        <begin position="60"/>
        <end position="90"/>
    </location>
</feature>
<dbReference type="Pfam" id="PF19795">
    <property type="entry name" value="DUF6279"/>
    <property type="match status" value="1"/>
</dbReference>
<evidence type="ECO:0008006" key="4">
    <source>
        <dbReference type="Google" id="ProtNLM"/>
    </source>
</evidence>
<dbReference type="Proteomes" id="UP000176037">
    <property type="component" value="Unassembled WGS sequence"/>
</dbReference>
<dbReference type="RefSeq" id="WP_070176035.1">
    <property type="nucleotide sequence ID" value="NZ_BMJR01000001.1"/>
</dbReference>
<dbReference type="EMBL" id="MJIC01000010">
    <property type="protein sequence ID" value="OFI35117.1"/>
    <property type="molecule type" value="Genomic_DNA"/>
</dbReference>
<proteinExistence type="predicted"/>
<gene>
    <name evidence="2" type="ORF">BFC17_16350</name>
</gene>
<feature type="coiled-coil region" evidence="1">
    <location>
        <begin position="114"/>
        <end position="168"/>
    </location>
</feature>
<dbReference type="OrthoDB" id="5767052at2"/>
<reference evidence="2 3" key="1">
    <citation type="submission" date="2016-09" db="EMBL/GenBank/DDBJ databases">
        <title>Alteromonas lipolytica, a new species isolated from sea water.</title>
        <authorList>
            <person name="Wu Y.-H."/>
            <person name="Cheng H."/>
            <person name="Xu X.-W."/>
        </authorList>
    </citation>
    <scope>NUCLEOTIDE SEQUENCE [LARGE SCALE GENOMIC DNA]</scope>
    <source>
        <strain evidence="2 3">JW12</strain>
    </source>
</reference>
<sequence>MKKSLLIAIIFLLGGCSTKFTYNNLDWMVHWYIDDYVSLSDNQEAVFDEYFANWQNWHRNEELEKYTAHLKALKADLERDQLTAAQIEKHLTDSRQHWERVRDHVSPELARLALELTDKQVDSLFAELAEENDEIRESIEKFSEKSAAEQLEQRLDDAEDSVSDFIGRLNDDQVTIIERYVGEFGSTRKLWLKYREEFQQAARTMIDGRASNPNFVVDFVALMTHPDKFRSEAYVQLQQQNTKVYSRMAEELFYTLNNKQKRKLISKIDDMIDDFEYLMSND</sequence>
<evidence type="ECO:0000256" key="1">
    <source>
        <dbReference type="SAM" id="Coils"/>
    </source>
</evidence>
<accession>A0A1E8FGN4</accession>